<protein>
    <submittedName>
        <fullName evidence="2">Hydantoinase B/oxoprolinase family protein</fullName>
    </submittedName>
</protein>
<keyword evidence="3" id="KW-1185">Reference proteome</keyword>
<name>A0ABW3CSZ0_9ACTN</name>
<dbReference type="InterPro" id="IPR045079">
    <property type="entry name" value="Oxoprolinase-like"/>
</dbReference>
<organism evidence="2 3">
    <name type="scientific">Actinomadura adrarensis</name>
    <dbReference type="NCBI Taxonomy" id="1819600"/>
    <lineage>
        <taxon>Bacteria</taxon>
        <taxon>Bacillati</taxon>
        <taxon>Actinomycetota</taxon>
        <taxon>Actinomycetes</taxon>
        <taxon>Streptosporangiales</taxon>
        <taxon>Thermomonosporaceae</taxon>
        <taxon>Actinomadura</taxon>
    </lineage>
</organism>
<reference evidence="3" key="1">
    <citation type="journal article" date="2019" name="Int. J. Syst. Evol. Microbiol.">
        <title>The Global Catalogue of Microorganisms (GCM) 10K type strain sequencing project: providing services to taxonomists for standard genome sequencing and annotation.</title>
        <authorList>
            <consortium name="The Broad Institute Genomics Platform"/>
            <consortium name="The Broad Institute Genome Sequencing Center for Infectious Disease"/>
            <person name="Wu L."/>
            <person name="Ma J."/>
        </authorList>
    </citation>
    <scope>NUCLEOTIDE SEQUENCE [LARGE SCALE GENOMIC DNA]</scope>
    <source>
        <strain evidence="3">JCM 31696</strain>
    </source>
</reference>
<feature type="domain" description="Hydantoinase B/oxoprolinase" evidence="1">
    <location>
        <begin position="9"/>
        <end position="228"/>
    </location>
</feature>
<accession>A0ABW3CSZ0</accession>
<dbReference type="PANTHER" id="PTHR11365:SF23">
    <property type="entry name" value="HYPOTHETICAL 5-OXOPROLINASE (EUROFUNG)-RELATED"/>
    <property type="match status" value="1"/>
</dbReference>
<dbReference type="InterPro" id="IPR003692">
    <property type="entry name" value="Hydantoinase_B"/>
</dbReference>
<evidence type="ECO:0000313" key="3">
    <source>
        <dbReference type="Proteomes" id="UP001597083"/>
    </source>
</evidence>
<comment type="caution">
    <text evidence="2">The sequence shown here is derived from an EMBL/GenBank/DDBJ whole genome shotgun (WGS) entry which is preliminary data.</text>
</comment>
<sequence length="228" mass="25248">MTTVTEPVDPVLASVLQRRLDAIAKEMATMLMRSSRSPIFNEIGDLVTVLFDARGRTLAQAEFAAIIAFGAQPPLRYIIDYFGEDVHEGDVIIHNDVFTGGNQNADTGIYVPIFHEGRLVAWAASKGHLADIGGMTAGGYDPKATEIWQEAFRIPPVKLYEAGRFRKDVWDLVAANIRFGFVMEDVKSMIGACEVGRRHLGALVARHGRDAFDRHMDYVIGSAERQVR</sequence>
<evidence type="ECO:0000259" key="1">
    <source>
        <dbReference type="Pfam" id="PF02538"/>
    </source>
</evidence>
<proteinExistence type="predicted"/>
<feature type="non-terminal residue" evidence="2">
    <location>
        <position position="228"/>
    </location>
</feature>
<dbReference type="Proteomes" id="UP001597083">
    <property type="component" value="Unassembled WGS sequence"/>
</dbReference>
<dbReference type="Pfam" id="PF02538">
    <property type="entry name" value="Hydantoinase_B"/>
    <property type="match status" value="1"/>
</dbReference>
<evidence type="ECO:0000313" key="2">
    <source>
        <dbReference type="EMBL" id="MFD0856682.1"/>
    </source>
</evidence>
<gene>
    <name evidence="2" type="ORF">ACFQ07_30905</name>
</gene>
<dbReference type="EMBL" id="JBHTIR010004220">
    <property type="protein sequence ID" value="MFD0856682.1"/>
    <property type="molecule type" value="Genomic_DNA"/>
</dbReference>
<dbReference type="PANTHER" id="PTHR11365">
    <property type="entry name" value="5-OXOPROLINASE RELATED"/>
    <property type="match status" value="1"/>
</dbReference>